<gene>
    <name evidence="1" type="ORF">ACFVKH_01445</name>
</gene>
<dbReference type="EMBL" id="JBHZOL010000008">
    <property type="protein sequence ID" value="MFE4104922.1"/>
    <property type="molecule type" value="Genomic_DNA"/>
</dbReference>
<sequence length="77" mass="8900">MPIPCSKPLKANPFKVYRDPQSGRWVTILPPERDYPLPSGYLNYRVQVTDWVPALYPVAAEPSHRHTEVSPNWPFPQ</sequence>
<name>A0ABW6IAL2_9CYAN</name>
<accession>A0ABW6IAL2</accession>
<proteinExistence type="predicted"/>
<organism evidence="1 2">
    <name type="scientific">Almyronema epifaneia S1</name>
    <dbReference type="NCBI Taxonomy" id="2991925"/>
    <lineage>
        <taxon>Bacteria</taxon>
        <taxon>Bacillati</taxon>
        <taxon>Cyanobacteriota</taxon>
        <taxon>Cyanophyceae</taxon>
        <taxon>Nodosilineales</taxon>
        <taxon>Nodosilineaceae</taxon>
        <taxon>Almyronema</taxon>
        <taxon>Almyronema epifaneia</taxon>
    </lineage>
</organism>
<dbReference type="Proteomes" id="UP001600165">
    <property type="component" value="Unassembled WGS sequence"/>
</dbReference>
<keyword evidence="2" id="KW-1185">Reference proteome</keyword>
<evidence type="ECO:0000313" key="1">
    <source>
        <dbReference type="EMBL" id="MFE4104922.1"/>
    </source>
</evidence>
<comment type="caution">
    <text evidence="1">The sequence shown here is derived from an EMBL/GenBank/DDBJ whole genome shotgun (WGS) entry which is preliminary data.</text>
</comment>
<evidence type="ECO:0000313" key="2">
    <source>
        <dbReference type="Proteomes" id="UP001600165"/>
    </source>
</evidence>
<protein>
    <submittedName>
        <fullName evidence="1">Uncharacterized protein</fullName>
    </submittedName>
</protein>
<dbReference type="RefSeq" id="WP_377960667.1">
    <property type="nucleotide sequence ID" value="NZ_JBHZOL010000008.1"/>
</dbReference>
<reference evidence="1 2" key="1">
    <citation type="submission" date="2024-10" db="EMBL/GenBank/DDBJ databases">
        <authorList>
            <person name="Ratan Roy A."/>
            <person name="Morales Sandoval P.H."/>
            <person name="De Los Santos Villalobos S."/>
            <person name="Chakraborty S."/>
            <person name="Mukherjee J."/>
        </authorList>
    </citation>
    <scope>NUCLEOTIDE SEQUENCE [LARGE SCALE GENOMIC DNA]</scope>
    <source>
        <strain evidence="1 2">S1</strain>
    </source>
</reference>